<reference evidence="12 13" key="1">
    <citation type="journal article" date="2012" name="Science">
        <title>Ecological populations of bacteria act as socially cohesive units of antibiotic production and resistance.</title>
        <authorList>
            <person name="Cordero O.X."/>
            <person name="Wildschutte H."/>
            <person name="Kirkup B."/>
            <person name="Proehl S."/>
            <person name="Ngo L."/>
            <person name="Hussain F."/>
            <person name="Le Roux F."/>
            <person name="Mincer T."/>
            <person name="Polz M.F."/>
        </authorList>
    </citation>
    <scope>NUCLEOTIDE SEQUENCE [LARGE SCALE GENOMIC DNA]</scope>
    <source>
        <strain evidence="12 13">FF-454</strain>
    </source>
</reference>
<keyword evidence="2 7" id="KW-0575">Peroxidase</keyword>
<organism evidence="12 13">
    <name type="scientific">Enterovibrio norvegicus FF-454</name>
    <dbReference type="NCBI Taxonomy" id="1185651"/>
    <lineage>
        <taxon>Bacteria</taxon>
        <taxon>Pseudomonadati</taxon>
        <taxon>Pseudomonadota</taxon>
        <taxon>Gammaproteobacteria</taxon>
        <taxon>Vibrionales</taxon>
        <taxon>Vibrionaceae</taxon>
        <taxon>Enterovibrio</taxon>
    </lineage>
</organism>
<dbReference type="GO" id="GO:0005737">
    <property type="term" value="C:cytoplasm"/>
    <property type="evidence" value="ECO:0007669"/>
    <property type="project" value="TreeGrafter"/>
</dbReference>
<feature type="active site" evidence="8">
    <location>
        <position position="48"/>
    </location>
</feature>
<gene>
    <name evidence="12" type="ORF">A1OK_15495</name>
</gene>
<dbReference type="EMBL" id="AJWN02000094">
    <property type="protein sequence ID" value="OEE58397.1"/>
    <property type="molecule type" value="Genomic_DNA"/>
</dbReference>
<comment type="function">
    <text evidence="7">Has an organic peroxide-dependent peroxidase activity.</text>
</comment>
<dbReference type="Gene3D" id="1.20.1280.120">
    <property type="match status" value="1"/>
</dbReference>
<keyword evidence="6 7" id="KW-0408">Iron</keyword>
<dbReference type="Gene3D" id="2.40.180.10">
    <property type="entry name" value="Catalase core domain"/>
    <property type="match status" value="1"/>
</dbReference>
<protein>
    <recommendedName>
        <fullName evidence="7">Catalase-related peroxidase</fullName>
        <ecNumber evidence="7">1.11.1.-</ecNumber>
    </recommendedName>
</protein>
<evidence type="ECO:0000256" key="6">
    <source>
        <dbReference type="ARBA" id="ARBA00023004"/>
    </source>
</evidence>
<evidence type="ECO:0000256" key="1">
    <source>
        <dbReference type="ARBA" id="ARBA00005329"/>
    </source>
</evidence>
<dbReference type="GO" id="GO:0042744">
    <property type="term" value="P:hydrogen peroxide catabolic process"/>
    <property type="evidence" value="ECO:0007669"/>
    <property type="project" value="TreeGrafter"/>
</dbReference>
<dbReference type="PANTHER" id="PTHR11465:SF9">
    <property type="entry name" value="CATALASE"/>
    <property type="match status" value="1"/>
</dbReference>
<evidence type="ECO:0000256" key="4">
    <source>
        <dbReference type="ARBA" id="ARBA00022723"/>
    </source>
</evidence>
<feature type="chain" id="PRO_5009172238" description="Catalase-related peroxidase" evidence="10">
    <location>
        <begin position="21"/>
        <end position="318"/>
    </location>
</feature>
<comment type="caution">
    <text evidence="12">The sequence shown here is derived from an EMBL/GenBank/DDBJ whole genome shotgun (WGS) entry which is preliminary data.</text>
</comment>
<dbReference type="GO" id="GO:0046872">
    <property type="term" value="F:metal ion binding"/>
    <property type="evidence" value="ECO:0007669"/>
    <property type="project" value="UniProtKB-KW"/>
</dbReference>
<dbReference type="Pfam" id="PF00199">
    <property type="entry name" value="Catalase"/>
    <property type="match status" value="1"/>
</dbReference>
<evidence type="ECO:0000313" key="13">
    <source>
        <dbReference type="Proteomes" id="UP000095039"/>
    </source>
</evidence>
<evidence type="ECO:0000256" key="9">
    <source>
        <dbReference type="PIRSR" id="PIRSR000296-2"/>
    </source>
</evidence>
<keyword evidence="3 7" id="KW-0349">Heme</keyword>
<feature type="domain" description="Catalase core" evidence="11">
    <location>
        <begin position="8"/>
        <end position="317"/>
    </location>
</feature>
<evidence type="ECO:0000256" key="7">
    <source>
        <dbReference type="PIRNR" id="PIRNR000296"/>
    </source>
</evidence>
<name>A0A1E5BYS1_9GAMM</name>
<feature type="binding site" description="axial binding residue" evidence="9">
    <location>
        <position position="305"/>
    </location>
    <ligand>
        <name>heme</name>
        <dbReference type="ChEBI" id="CHEBI:30413"/>
    </ligand>
    <ligandPart>
        <name>Fe</name>
        <dbReference type="ChEBI" id="CHEBI:18248"/>
    </ligandPart>
</feature>
<evidence type="ECO:0000256" key="8">
    <source>
        <dbReference type="PIRSR" id="PIRSR000296-1"/>
    </source>
</evidence>
<evidence type="ECO:0000256" key="10">
    <source>
        <dbReference type="SAM" id="SignalP"/>
    </source>
</evidence>
<accession>A0A1E5BYS1</accession>
<dbReference type="InterPro" id="IPR020835">
    <property type="entry name" value="Catalase_sf"/>
</dbReference>
<dbReference type="EC" id="1.11.1.-" evidence="7"/>
<comment type="similarity">
    <text evidence="1 7">Belongs to the catalase family.</text>
</comment>
<feature type="signal peptide" evidence="10">
    <location>
        <begin position="1"/>
        <end position="20"/>
    </location>
</feature>
<keyword evidence="5 7" id="KW-0560">Oxidoreductase</keyword>
<dbReference type="Proteomes" id="UP000095039">
    <property type="component" value="Unassembled WGS sequence"/>
</dbReference>
<sequence>MNKSILCAAALGLVASPTIASTNPNLAVDSVDVFESIFGITEGKRRNHTKGFCFEGRFEPIATNITRYTNSPLFQASTKVIGRLSHKGGNIDAPDDVPSDYGLGLSMQDVNGGITRMAVNTLDFFPVSTPEAFLELNQATLKGKEALAAVKEKYPEIKAFKAHMAKRDNTLKPYEDMSYNSVNSFYLVNEQGEKVAFRFAFVPTSKHDISVETGSDFYFDNLQKSLESGEVSWNMVVTIANPQDMVDDAAKRWEGEHVTFNAARLVIESITPEGKCEDITFDPTILSDGIEPSNDPLLQARSSSYAVGLGRRLSEKSQ</sequence>
<dbReference type="PROSITE" id="PS51402">
    <property type="entry name" value="CATALASE_3"/>
    <property type="match status" value="1"/>
</dbReference>
<dbReference type="InterPro" id="IPR011614">
    <property type="entry name" value="Catalase_core"/>
</dbReference>
<dbReference type="PIRSF" id="PIRSF000296">
    <property type="entry name" value="SrpA"/>
    <property type="match status" value="1"/>
</dbReference>
<keyword evidence="10" id="KW-0732">Signal</keyword>
<dbReference type="GO" id="GO:0042542">
    <property type="term" value="P:response to hydrogen peroxide"/>
    <property type="evidence" value="ECO:0007669"/>
    <property type="project" value="TreeGrafter"/>
</dbReference>
<dbReference type="GO" id="GO:0020037">
    <property type="term" value="F:heme binding"/>
    <property type="evidence" value="ECO:0007669"/>
    <property type="project" value="InterPro"/>
</dbReference>
<keyword evidence="13" id="KW-1185">Reference proteome</keyword>
<keyword evidence="4 7" id="KW-0479">Metal-binding</keyword>
<dbReference type="PANTHER" id="PTHR11465">
    <property type="entry name" value="CATALASE"/>
    <property type="match status" value="1"/>
</dbReference>
<evidence type="ECO:0000313" key="12">
    <source>
        <dbReference type="EMBL" id="OEE58397.1"/>
    </source>
</evidence>
<evidence type="ECO:0000256" key="3">
    <source>
        <dbReference type="ARBA" id="ARBA00022617"/>
    </source>
</evidence>
<dbReference type="SUPFAM" id="SSF56634">
    <property type="entry name" value="Heme-dependent catalase-like"/>
    <property type="match status" value="1"/>
</dbReference>
<dbReference type="GO" id="GO:0004096">
    <property type="term" value="F:catalase activity"/>
    <property type="evidence" value="ECO:0007669"/>
    <property type="project" value="InterPro"/>
</dbReference>
<dbReference type="AlphaFoldDB" id="A0A1E5BYS1"/>
<dbReference type="InterPro" id="IPR024168">
    <property type="entry name" value="Catalase_SrpA-type_pred"/>
</dbReference>
<dbReference type="RefSeq" id="WP_016959231.1">
    <property type="nucleotide sequence ID" value="NZ_AJWN02000094.1"/>
</dbReference>
<evidence type="ECO:0000256" key="2">
    <source>
        <dbReference type="ARBA" id="ARBA00022559"/>
    </source>
</evidence>
<dbReference type="SMART" id="SM01060">
    <property type="entry name" value="Catalase"/>
    <property type="match status" value="1"/>
</dbReference>
<proteinExistence type="inferred from homology"/>
<evidence type="ECO:0000256" key="5">
    <source>
        <dbReference type="ARBA" id="ARBA00023002"/>
    </source>
</evidence>
<evidence type="ECO:0000259" key="11">
    <source>
        <dbReference type="SMART" id="SM01060"/>
    </source>
</evidence>
<comment type="cofactor">
    <cofactor evidence="7">
        <name>heme</name>
        <dbReference type="ChEBI" id="CHEBI:30413"/>
    </cofactor>
</comment>
<dbReference type="InterPro" id="IPR018028">
    <property type="entry name" value="Catalase"/>
</dbReference>